<sequence>MKHVFVSDDQGNPVYFDHPRGRMFCGPLSLTPIAMQENLGERVTSISTPLFDIVMEWHEQIALTITSDEGEPESVLRNELRFIYEIITMIVGPKVLQEKIRPNLFSRNQKLLQKIIDTALHMCRTQQSFLVKAIENLELNHDLHLKISNNVKKSLDRLPNALHGLLFVRTKLITIYSKPKAFALDSTDILLLITLFKGHFDPKSRKFEEEKMPVSDYSSPAPIAHVNEDDYTSTEDDEGGKRMSVATLLREEETSELIDQILNLMDGLEAVHTNNEIALTLFMRFLEFLIETTGDGSPSGVHNQLQQFNRMLSQGITIGPSTSFVPYRASAMISMKQYAASIYDPEDIKILQQLLLTSNHYELVVDGQPSTELVRSLADFARDNGFQWTNKEHVPPDLVRMLMKAIAINDPLDLSKPVSHQKSVIFQRGNARKMTVKREEPVVEQLPTFLKPEAVYQQIYLRNPLLYNHYWVYCTALDATHTLLVINNNSTGTAEEKASLSVIDGVLAKELSLEMSFTATKEQAHLSAIPFIHQYPGMVHFIFIDRSTNRVTAPTIGAVHGMQLDQSDDVTQNTKKIIEDQVWQLCHHAHKHLSSGYYSMLMKNGPFQYSYRLLLEDPEGFEIPLDQGPHNLGTSGPPICNSIYRDLMRKYKGSRCYELYTLYLGVVSVNMVALHDKAIMNQLKKSDERE</sequence>
<accession>A0A2P6N9Y6</accession>
<evidence type="ECO:0000259" key="3">
    <source>
        <dbReference type="Pfam" id="PF19038"/>
    </source>
</evidence>
<feature type="region of interest" description="Disordered" evidence="1">
    <location>
        <begin position="215"/>
        <end position="240"/>
    </location>
</feature>
<organism evidence="4 5">
    <name type="scientific">Planoprotostelium fungivorum</name>
    <dbReference type="NCBI Taxonomy" id="1890364"/>
    <lineage>
        <taxon>Eukaryota</taxon>
        <taxon>Amoebozoa</taxon>
        <taxon>Evosea</taxon>
        <taxon>Variosea</taxon>
        <taxon>Cavosteliida</taxon>
        <taxon>Cavosteliaceae</taxon>
        <taxon>Planoprotostelium</taxon>
    </lineage>
</organism>
<keyword evidence="5" id="KW-1185">Reference proteome</keyword>
<name>A0A2P6N9Y6_9EUKA</name>
<dbReference type="GO" id="GO:0031085">
    <property type="term" value="C:BLOC-3 complex"/>
    <property type="evidence" value="ECO:0007669"/>
    <property type="project" value="TreeGrafter"/>
</dbReference>
<evidence type="ECO:0000313" key="5">
    <source>
        <dbReference type="Proteomes" id="UP000241769"/>
    </source>
</evidence>
<gene>
    <name evidence="4" type="ORF">PROFUN_11508</name>
</gene>
<evidence type="ECO:0000313" key="4">
    <source>
        <dbReference type="EMBL" id="PRP80768.1"/>
    </source>
</evidence>
<evidence type="ECO:0000256" key="1">
    <source>
        <dbReference type="SAM" id="MobiDB-lite"/>
    </source>
</evidence>
<comment type="caution">
    <text evidence="4">The sequence shown here is derived from an EMBL/GenBank/DDBJ whole genome shotgun (WGS) entry which is preliminary data.</text>
</comment>
<dbReference type="Pfam" id="PF19038">
    <property type="entry name" value="Fuz_longin_3"/>
    <property type="match status" value="1"/>
</dbReference>
<dbReference type="Proteomes" id="UP000241769">
    <property type="component" value="Unassembled WGS sequence"/>
</dbReference>
<dbReference type="InterPro" id="IPR043972">
    <property type="entry name" value="FUZ/MON1/HPS1_longin_1"/>
</dbReference>
<dbReference type="Pfam" id="PF19036">
    <property type="entry name" value="Fuz_longin_1"/>
    <property type="match status" value="1"/>
</dbReference>
<feature type="domain" description="FUZ/MON1/HPS1 third Longin" evidence="3">
    <location>
        <begin position="538"/>
        <end position="685"/>
    </location>
</feature>
<evidence type="ECO:0000259" key="2">
    <source>
        <dbReference type="Pfam" id="PF19036"/>
    </source>
</evidence>
<dbReference type="EMBL" id="MDYQ01000138">
    <property type="protein sequence ID" value="PRP80768.1"/>
    <property type="molecule type" value="Genomic_DNA"/>
</dbReference>
<dbReference type="PANTHER" id="PTHR12761">
    <property type="entry name" value="HERMANSKY-PUDLAK SYNDROME PROTEIN 1"/>
    <property type="match status" value="1"/>
</dbReference>
<reference evidence="4 5" key="1">
    <citation type="journal article" date="2018" name="Genome Biol. Evol.">
        <title>Multiple Roots of Fruiting Body Formation in Amoebozoa.</title>
        <authorList>
            <person name="Hillmann F."/>
            <person name="Forbes G."/>
            <person name="Novohradska S."/>
            <person name="Ferling I."/>
            <person name="Riege K."/>
            <person name="Groth M."/>
            <person name="Westermann M."/>
            <person name="Marz M."/>
            <person name="Spaller T."/>
            <person name="Winckler T."/>
            <person name="Schaap P."/>
            <person name="Glockner G."/>
        </authorList>
    </citation>
    <scope>NUCLEOTIDE SEQUENCE [LARGE SCALE GENOMIC DNA]</scope>
    <source>
        <strain evidence="4 5">Jena</strain>
    </source>
</reference>
<dbReference type="InterPro" id="IPR043970">
    <property type="entry name" value="FUZ/MON1/HPS1_longin_3"/>
</dbReference>
<dbReference type="OrthoDB" id="18426at2759"/>
<dbReference type="GO" id="GO:0005085">
    <property type="term" value="F:guanyl-nucleotide exchange factor activity"/>
    <property type="evidence" value="ECO:0007669"/>
    <property type="project" value="TreeGrafter"/>
</dbReference>
<dbReference type="PANTHER" id="PTHR12761:SF1">
    <property type="entry name" value="BLOC-3 COMPLEX MEMBER HPS1"/>
    <property type="match status" value="1"/>
</dbReference>
<dbReference type="PRINTS" id="PR01546">
    <property type="entry name" value="YEAST73DUF"/>
</dbReference>
<dbReference type="STRING" id="1890364.A0A2P6N9Y6"/>
<dbReference type="InterPro" id="IPR026053">
    <property type="entry name" value="HPS1"/>
</dbReference>
<dbReference type="InterPro" id="IPR004353">
    <property type="entry name" value="Mon1"/>
</dbReference>
<dbReference type="GO" id="GO:0016192">
    <property type="term" value="P:vesicle-mediated transport"/>
    <property type="evidence" value="ECO:0007669"/>
    <property type="project" value="InterPro"/>
</dbReference>
<feature type="compositionally biased region" description="Acidic residues" evidence="1">
    <location>
        <begin position="229"/>
        <end position="238"/>
    </location>
</feature>
<protein>
    <submittedName>
        <fullName evidence="4">Uncharacterized protein</fullName>
    </submittedName>
</protein>
<dbReference type="AlphaFoldDB" id="A0A2P6N9Y6"/>
<dbReference type="InParanoid" id="A0A2P6N9Y6"/>
<dbReference type="GO" id="GO:0006623">
    <property type="term" value="P:protein targeting to vacuole"/>
    <property type="evidence" value="ECO:0007669"/>
    <property type="project" value="InterPro"/>
</dbReference>
<feature type="domain" description="FUZ/MON1/HPS1 first Longin" evidence="2">
    <location>
        <begin position="2"/>
        <end position="118"/>
    </location>
</feature>
<proteinExistence type="predicted"/>